<organism evidence="2 3">
    <name type="scientific">Bosea spartocytisi</name>
    <dbReference type="NCBI Taxonomy" id="2773451"/>
    <lineage>
        <taxon>Bacteria</taxon>
        <taxon>Pseudomonadati</taxon>
        <taxon>Pseudomonadota</taxon>
        <taxon>Alphaproteobacteria</taxon>
        <taxon>Hyphomicrobiales</taxon>
        <taxon>Boseaceae</taxon>
        <taxon>Bosea</taxon>
    </lineage>
</organism>
<accession>A0A927EC70</accession>
<feature type="compositionally biased region" description="Low complexity" evidence="1">
    <location>
        <begin position="193"/>
        <end position="208"/>
    </location>
</feature>
<feature type="region of interest" description="Disordered" evidence="1">
    <location>
        <begin position="185"/>
        <end position="290"/>
    </location>
</feature>
<gene>
    <name evidence="2" type="ORF">IED13_13055</name>
</gene>
<name>A0A927EC70_9HYPH</name>
<sequence length="306" mass="31527">MMNLFEIMQSAQNGQAMQNLARQYGLSQQQTQAALDALLPAFSMGLQRQTQNPYAFGSLAQMMTASPYARFFETSGGSIPQGAQMAGNDVLGQLFGSTEVSQAIAAQAAATSGVSQAILKQMLPVIASILMGGLFKSTNSEGLGGILGQFAEMMRGQMPGMQPAPQPQAQPQMPANPMDAILRGMFGQGAGAGQPQPQPQGNPGAAANDPFGGMLGQILGGMFGGAAAPEPAPQQPSQPRSAPQRPAPAPEPAPDESAPSASAPGPGSIGLDALNQMFEHGRQIQDDHQSALKSILDAMLGGGQQR</sequence>
<keyword evidence="3" id="KW-1185">Reference proteome</keyword>
<dbReference type="Proteomes" id="UP000619295">
    <property type="component" value="Unassembled WGS sequence"/>
</dbReference>
<evidence type="ECO:0000313" key="3">
    <source>
        <dbReference type="Proteomes" id="UP000619295"/>
    </source>
</evidence>
<evidence type="ECO:0000256" key="1">
    <source>
        <dbReference type="SAM" id="MobiDB-lite"/>
    </source>
</evidence>
<dbReference type="AlphaFoldDB" id="A0A927EC70"/>
<evidence type="ECO:0000313" key="2">
    <source>
        <dbReference type="EMBL" id="MBD3846631.1"/>
    </source>
</evidence>
<dbReference type="RefSeq" id="WP_191124421.1">
    <property type="nucleotide sequence ID" value="NZ_JACXWY010000007.1"/>
</dbReference>
<feature type="compositionally biased region" description="Low complexity" evidence="1">
    <location>
        <begin position="255"/>
        <end position="266"/>
    </location>
</feature>
<comment type="caution">
    <text evidence="2">The sequence shown here is derived from an EMBL/GenBank/DDBJ whole genome shotgun (WGS) entry which is preliminary data.</text>
</comment>
<feature type="compositionally biased region" description="Gly residues" evidence="1">
    <location>
        <begin position="213"/>
        <end position="224"/>
    </location>
</feature>
<reference evidence="2" key="1">
    <citation type="submission" date="2020-09" db="EMBL/GenBank/DDBJ databases">
        <title>Bosea spartocytisi sp. nov. a root nodule endophyte of Spartocytisus supranubius in the high mountain ecosystem fo the Teide National Park (Canary Islands, Spain).</title>
        <authorList>
            <person name="Pulido-Suarez L."/>
            <person name="Peix A."/>
            <person name="Igual J.M."/>
            <person name="Socas-Perez N."/>
            <person name="Velazquez E."/>
            <person name="Flores-Felix J.D."/>
            <person name="Leon-Barrios M."/>
        </authorList>
    </citation>
    <scope>NUCLEOTIDE SEQUENCE</scope>
    <source>
        <strain evidence="2">SSUT16</strain>
    </source>
</reference>
<dbReference type="InterPro" id="IPR009282">
    <property type="entry name" value="DUF937"/>
</dbReference>
<protein>
    <submittedName>
        <fullName evidence="2">DUF937 domain-containing protein</fullName>
    </submittedName>
</protein>
<feature type="compositionally biased region" description="Basic and acidic residues" evidence="1">
    <location>
        <begin position="279"/>
        <end position="290"/>
    </location>
</feature>
<dbReference type="EMBL" id="JACXWY010000007">
    <property type="protein sequence ID" value="MBD3846631.1"/>
    <property type="molecule type" value="Genomic_DNA"/>
</dbReference>
<dbReference type="Pfam" id="PF06078">
    <property type="entry name" value="DUF937"/>
    <property type="match status" value="1"/>
</dbReference>
<proteinExistence type="predicted"/>